<evidence type="ECO:0000256" key="1">
    <source>
        <dbReference type="SAM" id="MobiDB-lite"/>
    </source>
</evidence>
<dbReference type="Gene3D" id="2.40.128.680">
    <property type="match status" value="1"/>
</dbReference>
<evidence type="ECO:0000313" key="3">
    <source>
        <dbReference type="Proteomes" id="UP000478008"/>
    </source>
</evidence>
<reference evidence="2 3" key="1">
    <citation type="submission" date="2019-07" db="EMBL/GenBank/DDBJ databases">
        <authorList>
            <person name="Friedrich A."/>
            <person name="Schacherer J."/>
        </authorList>
    </citation>
    <scope>NUCLEOTIDE SEQUENCE [LARGE SCALE GENOMIC DNA]</scope>
</reference>
<dbReference type="AlphaFoldDB" id="A0A7D9GYS8"/>
<dbReference type="EMBL" id="CABFWN010000002">
    <property type="protein sequence ID" value="VUG17403.1"/>
    <property type="molecule type" value="Genomic_DNA"/>
</dbReference>
<dbReference type="GO" id="GO:0006401">
    <property type="term" value="P:RNA catabolic process"/>
    <property type="evidence" value="ECO:0007669"/>
    <property type="project" value="InterPro"/>
</dbReference>
<gene>
    <name evidence="2" type="ORF">DEBR0S2_06326G</name>
</gene>
<sequence length="184" mass="20903">MSITYNLEQKQELGNLSDGVTCNILPVHIDYTGYVSSGSNDWNRTVEQTQMTDKLNKGWNGISEEDQNKPGEDAGVLNKKDEHANCDTDISNPKDRVNVAYLRGRRLLGREYNIKEKYNYEISVFQEKDDGIGGISDEKIYDRIGRGDKLVSYGHDSLPDIESDSAKKLEEWLELSNAIHENQE</sequence>
<feature type="region of interest" description="Disordered" evidence="1">
    <location>
        <begin position="57"/>
        <end position="77"/>
    </location>
</feature>
<keyword evidence="3" id="KW-1185">Reference proteome</keyword>
<name>A0A7D9GYS8_DEKBR</name>
<organism evidence="2 3">
    <name type="scientific">Dekkera bruxellensis</name>
    <name type="common">Brettanomyces custersii</name>
    <dbReference type="NCBI Taxonomy" id="5007"/>
    <lineage>
        <taxon>Eukaryota</taxon>
        <taxon>Fungi</taxon>
        <taxon>Dikarya</taxon>
        <taxon>Ascomycota</taxon>
        <taxon>Saccharomycotina</taxon>
        <taxon>Pichiomycetes</taxon>
        <taxon>Pichiales</taxon>
        <taxon>Pichiaceae</taxon>
        <taxon>Brettanomyces</taxon>
    </lineage>
</organism>
<dbReference type="GO" id="GO:0032299">
    <property type="term" value="C:ribonuclease H2 complex"/>
    <property type="evidence" value="ECO:0007669"/>
    <property type="project" value="InterPro"/>
</dbReference>
<dbReference type="Pfam" id="PF08615">
    <property type="entry name" value="RNase_H2_suC"/>
    <property type="match status" value="1"/>
</dbReference>
<feature type="compositionally biased region" description="Basic and acidic residues" evidence="1">
    <location>
        <begin position="66"/>
        <end position="77"/>
    </location>
</feature>
<proteinExistence type="predicted"/>
<dbReference type="InterPro" id="IPR013924">
    <property type="entry name" value="RNase_H2_suC"/>
</dbReference>
<dbReference type="Proteomes" id="UP000478008">
    <property type="component" value="Unassembled WGS sequence"/>
</dbReference>
<protein>
    <submittedName>
        <fullName evidence="2">DEBR0S2_06326g1_1</fullName>
    </submittedName>
</protein>
<evidence type="ECO:0000313" key="2">
    <source>
        <dbReference type="EMBL" id="VUG17403.1"/>
    </source>
</evidence>
<accession>A0A7D9GYS8</accession>